<dbReference type="AlphaFoldDB" id="A0A0F8X780"/>
<evidence type="ECO:0000313" key="1">
    <source>
        <dbReference type="EMBL" id="KKK64962.1"/>
    </source>
</evidence>
<accession>A0A0F8X780</accession>
<gene>
    <name evidence="1" type="ORF">LCGC14_2978950</name>
</gene>
<name>A0A0F8X780_9ZZZZ</name>
<organism evidence="1">
    <name type="scientific">marine sediment metagenome</name>
    <dbReference type="NCBI Taxonomy" id="412755"/>
    <lineage>
        <taxon>unclassified sequences</taxon>
        <taxon>metagenomes</taxon>
        <taxon>ecological metagenomes</taxon>
    </lineage>
</organism>
<proteinExistence type="predicted"/>
<comment type="caution">
    <text evidence="1">The sequence shown here is derived from an EMBL/GenBank/DDBJ whole genome shotgun (WGS) entry which is preliminary data.</text>
</comment>
<reference evidence="1" key="1">
    <citation type="journal article" date="2015" name="Nature">
        <title>Complex archaea that bridge the gap between prokaryotes and eukaryotes.</title>
        <authorList>
            <person name="Spang A."/>
            <person name="Saw J.H."/>
            <person name="Jorgensen S.L."/>
            <person name="Zaremba-Niedzwiedzka K."/>
            <person name="Martijn J."/>
            <person name="Lind A.E."/>
            <person name="van Eijk R."/>
            <person name="Schleper C."/>
            <person name="Guy L."/>
            <person name="Ettema T.J."/>
        </authorList>
    </citation>
    <scope>NUCLEOTIDE SEQUENCE</scope>
</reference>
<protein>
    <submittedName>
        <fullName evidence="1">Uncharacterized protein</fullName>
    </submittedName>
</protein>
<dbReference type="EMBL" id="LAZR01060786">
    <property type="protein sequence ID" value="KKK64962.1"/>
    <property type="molecule type" value="Genomic_DNA"/>
</dbReference>
<sequence length="71" mass="7550">MGRMHYFDESDVEQAVVNQSDFNANTLLTANSDDTPIALTMAASTILARLASGNIVAATVAEMKTLLAYIA</sequence>
<feature type="non-terminal residue" evidence="1">
    <location>
        <position position="71"/>
    </location>
</feature>